<accession>A0AAV9KKU9</accession>
<proteinExistence type="predicted"/>
<dbReference type="Proteomes" id="UP001311915">
    <property type="component" value="Unassembled WGS sequence"/>
</dbReference>
<evidence type="ECO:0000313" key="3">
    <source>
        <dbReference type="EMBL" id="KAK4713954.1"/>
    </source>
</evidence>
<evidence type="ECO:0000256" key="1">
    <source>
        <dbReference type="ARBA" id="ARBA00022821"/>
    </source>
</evidence>
<dbReference type="InterPro" id="IPR050905">
    <property type="entry name" value="Plant_NBS-LRR"/>
</dbReference>
<name>A0AAV9KKU9_9SOLN</name>
<dbReference type="EMBL" id="JAWPEI010000010">
    <property type="protein sequence ID" value="KAK4713954.1"/>
    <property type="molecule type" value="Genomic_DNA"/>
</dbReference>
<feature type="domain" description="NB-ARC" evidence="2">
    <location>
        <begin position="5"/>
        <end position="74"/>
    </location>
</feature>
<keyword evidence="4" id="KW-1185">Reference proteome</keyword>
<keyword evidence="1" id="KW-0611">Plant defense</keyword>
<reference evidence="3 4" key="1">
    <citation type="submission" date="2023-10" db="EMBL/GenBank/DDBJ databases">
        <title>Genome-Wide Identification Analysis in wild type Solanum Pinnatisectum Reveals Some Genes Defensing Phytophthora Infestans.</title>
        <authorList>
            <person name="Sun C."/>
        </authorList>
    </citation>
    <scope>NUCLEOTIDE SEQUENCE [LARGE SCALE GENOMIC DNA]</scope>
    <source>
        <strain evidence="3">LQN</strain>
        <tissue evidence="3">Leaf</tissue>
    </source>
</reference>
<dbReference type="InterPro" id="IPR002182">
    <property type="entry name" value="NB-ARC"/>
</dbReference>
<dbReference type="Pfam" id="PF00931">
    <property type="entry name" value="NB-ARC"/>
    <property type="match status" value="1"/>
</dbReference>
<organism evidence="3 4">
    <name type="scientific">Solanum pinnatisectum</name>
    <name type="common">tansyleaf nightshade</name>
    <dbReference type="NCBI Taxonomy" id="50273"/>
    <lineage>
        <taxon>Eukaryota</taxon>
        <taxon>Viridiplantae</taxon>
        <taxon>Streptophyta</taxon>
        <taxon>Embryophyta</taxon>
        <taxon>Tracheophyta</taxon>
        <taxon>Spermatophyta</taxon>
        <taxon>Magnoliopsida</taxon>
        <taxon>eudicotyledons</taxon>
        <taxon>Gunneridae</taxon>
        <taxon>Pentapetalae</taxon>
        <taxon>asterids</taxon>
        <taxon>lamiids</taxon>
        <taxon>Solanales</taxon>
        <taxon>Solanaceae</taxon>
        <taxon>Solanoideae</taxon>
        <taxon>Solaneae</taxon>
        <taxon>Solanum</taxon>
    </lineage>
</organism>
<dbReference type="PANTHER" id="PTHR33463">
    <property type="entry name" value="NB-ARC DOMAIN-CONTAINING PROTEIN-RELATED"/>
    <property type="match status" value="1"/>
</dbReference>
<dbReference type="GO" id="GO:0043531">
    <property type="term" value="F:ADP binding"/>
    <property type="evidence" value="ECO:0007669"/>
    <property type="project" value="InterPro"/>
</dbReference>
<dbReference type="AlphaFoldDB" id="A0AAV9KKU9"/>
<dbReference type="Gene3D" id="3.40.50.300">
    <property type="entry name" value="P-loop containing nucleotide triphosphate hydrolases"/>
    <property type="match status" value="1"/>
</dbReference>
<sequence>MGQDSILIILDDVWEVLNLNKLGIPSGSNHNCQCKVKLTTRLRNVCETMEARKIIEIGILSEKEAWLLFRQKTGNSFSGALKHKRKPSWEDAPVQLQRFAPKNIPGVFTYVYQPLKLSYDHLESDNAR</sequence>
<dbReference type="SUPFAM" id="SSF52540">
    <property type="entry name" value="P-loop containing nucleoside triphosphate hydrolases"/>
    <property type="match status" value="1"/>
</dbReference>
<gene>
    <name evidence="3" type="ORF">R3W88_019861</name>
</gene>
<dbReference type="InterPro" id="IPR027417">
    <property type="entry name" value="P-loop_NTPase"/>
</dbReference>
<evidence type="ECO:0000313" key="4">
    <source>
        <dbReference type="Proteomes" id="UP001311915"/>
    </source>
</evidence>
<protein>
    <recommendedName>
        <fullName evidence="2">NB-ARC domain-containing protein</fullName>
    </recommendedName>
</protein>
<dbReference type="PANTHER" id="PTHR33463:SF198">
    <property type="entry name" value="RPP4C3"/>
    <property type="match status" value="1"/>
</dbReference>
<comment type="caution">
    <text evidence="3">The sequence shown here is derived from an EMBL/GenBank/DDBJ whole genome shotgun (WGS) entry which is preliminary data.</text>
</comment>
<evidence type="ECO:0000259" key="2">
    <source>
        <dbReference type="Pfam" id="PF00931"/>
    </source>
</evidence>